<keyword evidence="3" id="KW-0560">Oxidoreductase</keyword>
<dbReference type="AlphaFoldDB" id="A0A6G3MIS7"/>
<keyword evidence="4 5" id="KW-0408">Iron</keyword>
<dbReference type="InterPro" id="IPR027450">
    <property type="entry name" value="AlkB-like"/>
</dbReference>
<feature type="binding site" evidence="5">
    <location>
        <position position="134"/>
    </location>
    <ligand>
        <name>Fe cation</name>
        <dbReference type="ChEBI" id="CHEBI:24875"/>
        <note>catalytic</note>
    </ligand>
</feature>
<keyword evidence="2 7" id="KW-0223">Dioxygenase</keyword>
<dbReference type="GO" id="GO:0035515">
    <property type="term" value="F:oxidative RNA demethylase activity"/>
    <property type="evidence" value="ECO:0007669"/>
    <property type="project" value="TreeGrafter"/>
</dbReference>
<dbReference type="GO" id="GO:0005737">
    <property type="term" value="C:cytoplasm"/>
    <property type="evidence" value="ECO:0007669"/>
    <property type="project" value="TreeGrafter"/>
</dbReference>
<feature type="binding site" evidence="5">
    <location>
        <position position="70"/>
    </location>
    <ligand>
        <name>Fe cation</name>
        <dbReference type="ChEBI" id="CHEBI:24875"/>
        <note>catalytic</note>
    </ligand>
</feature>
<evidence type="ECO:0000256" key="4">
    <source>
        <dbReference type="ARBA" id="ARBA00023004"/>
    </source>
</evidence>
<comment type="cofactor">
    <cofactor evidence="5">
        <name>Fe(2+)</name>
        <dbReference type="ChEBI" id="CHEBI:29033"/>
    </cofactor>
    <text evidence="5">Binds 1 Fe(2+) ion per subunit.</text>
</comment>
<feature type="domain" description="Alpha-ketoglutarate-dependent dioxygenase AlkB-like" evidence="6">
    <location>
        <begin position="6"/>
        <end position="177"/>
    </location>
</feature>
<dbReference type="GO" id="GO:0035513">
    <property type="term" value="P:oxidative RNA demethylation"/>
    <property type="evidence" value="ECO:0007669"/>
    <property type="project" value="TreeGrafter"/>
</dbReference>
<reference evidence="7" key="1">
    <citation type="submission" date="2018-11" db="EMBL/GenBank/DDBJ databases">
        <title>Henneguya salminicola genome and transcriptome.</title>
        <authorList>
            <person name="Yahalomi D."/>
            <person name="Atkinson S.D."/>
            <person name="Neuhof M."/>
            <person name="Chang E.S."/>
            <person name="Philippe H."/>
            <person name="Cartwright P."/>
            <person name="Bartholomew J.L."/>
            <person name="Huchon D."/>
        </authorList>
    </citation>
    <scope>NUCLEOTIDE SEQUENCE</scope>
    <source>
        <strain evidence="7">Hz1</strain>
        <tissue evidence="7">Whole</tissue>
    </source>
</reference>
<evidence type="ECO:0000256" key="5">
    <source>
        <dbReference type="PIRSR" id="PIRSR604574-2"/>
    </source>
</evidence>
<organism evidence="7">
    <name type="scientific">Henneguya salminicola</name>
    <name type="common">Myxosporean</name>
    <dbReference type="NCBI Taxonomy" id="69463"/>
    <lineage>
        <taxon>Eukaryota</taxon>
        <taxon>Metazoa</taxon>
        <taxon>Cnidaria</taxon>
        <taxon>Myxozoa</taxon>
        <taxon>Myxosporea</taxon>
        <taxon>Bivalvulida</taxon>
        <taxon>Platysporina</taxon>
        <taxon>Myxobolidae</taxon>
        <taxon>Henneguya</taxon>
    </lineage>
</organism>
<proteinExistence type="predicted"/>
<evidence type="ECO:0000256" key="3">
    <source>
        <dbReference type="ARBA" id="ARBA00023002"/>
    </source>
</evidence>
<dbReference type="GO" id="GO:0008198">
    <property type="term" value="F:ferrous iron binding"/>
    <property type="evidence" value="ECO:0007669"/>
    <property type="project" value="TreeGrafter"/>
</dbReference>
<dbReference type="EMBL" id="GHBP01005764">
    <property type="protein sequence ID" value="NDJ93958.1"/>
    <property type="molecule type" value="Transcribed_RNA"/>
</dbReference>
<dbReference type="Gene3D" id="2.60.120.590">
    <property type="entry name" value="Alpha-ketoglutarate-dependent dioxygenase AlkB-like"/>
    <property type="match status" value="1"/>
</dbReference>
<name>A0A6G3MIS7_HENSL</name>
<dbReference type="PANTHER" id="PTHR16557">
    <property type="entry name" value="ALKYLATED DNA REPAIR PROTEIN ALKB-RELATED"/>
    <property type="match status" value="1"/>
</dbReference>
<dbReference type="InterPro" id="IPR037151">
    <property type="entry name" value="AlkB-like_sf"/>
</dbReference>
<accession>A0A6G3MIS7</accession>
<evidence type="ECO:0000259" key="6">
    <source>
        <dbReference type="Pfam" id="PF13532"/>
    </source>
</evidence>
<evidence type="ECO:0000313" key="7">
    <source>
        <dbReference type="EMBL" id="NDJ93958.1"/>
    </source>
</evidence>
<dbReference type="SUPFAM" id="SSF51197">
    <property type="entry name" value="Clavaminate synthase-like"/>
    <property type="match status" value="1"/>
</dbReference>
<protein>
    <submittedName>
        <fullName evidence="7">Alpha-ketoglutarate-dependent dioxygenase alkB (Trinotate prediction)</fullName>
    </submittedName>
</protein>
<dbReference type="GO" id="GO:0005634">
    <property type="term" value="C:nucleus"/>
    <property type="evidence" value="ECO:0007669"/>
    <property type="project" value="TreeGrafter"/>
</dbReference>
<dbReference type="InterPro" id="IPR004574">
    <property type="entry name" value="Alkb"/>
</dbReference>
<dbReference type="GO" id="GO:0035516">
    <property type="term" value="F:broad specificity oxidative DNA demethylase activity"/>
    <property type="evidence" value="ECO:0007669"/>
    <property type="project" value="TreeGrafter"/>
</dbReference>
<evidence type="ECO:0000256" key="2">
    <source>
        <dbReference type="ARBA" id="ARBA00022964"/>
    </source>
</evidence>
<evidence type="ECO:0000256" key="1">
    <source>
        <dbReference type="ARBA" id="ARBA00022723"/>
    </source>
</evidence>
<feature type="binding site" evidence="5">
    <location>
        <position position="68"/>
    </location>
    <ligand>
        <name>Fe cation</name>
        <dbReference type="ChEBI" id="CHEBI:24875"/>
        <note>catalytic</note>
    </ligand>
</feature>
<sequence>MGYKFDYFTHSYDTDIHRKLPDLLITLFKTISMVLGCKNYNPEISIINFYPAIGGELPRSKCAGLCGHQDIYESNLQNPLISISFGQPCIYLLGDDTKENEPIGFNYYQFLSLGMYFTNGDIMIMQSEARTAFHAVPIVFCGTKFQNTSQITENNETKEDIDVINYLNNFRVNINVRQMF</sequence>
<keyword evidence="1 5" id="KW-0479">Metal-binding</keyword>
<dbReference type="Pfam" id="PF13532">
    <property type="entry name" value="2OG-FeII_Oxy_2"/>
    <property type="match status" value="1"/>
</dbReference>
<dbReference type="PANTHER" id="PTHR16557:SF2">
    <property type="entry name" value="NUCLEIC ACID DIOXYGENASE ALKBH1"/>
    <property type="match status" value="1"/>
</dbReference>